<dbReference type="InterPro" id="IPR003323">
    <property type="entry name" value="OTU_dom"/>
</dbReference>
<proteinExistence type="predicted"/>
<evidence type="ECO:0000259" key="2">
    <source>
        <dbReference type="PROSITE" id="PS50802"/>
    </source>
</evidence>
<organism evidence="3 4">
    <name type="scientific">Symbiodinium microadriaticum</name>
    <name type="common">Dinoflagellate</name>
    <name type="synonym">Zooxanthella microadriatica</name>
    <dbReference type="NCBI Taxonomy" id="2951"/>
    <lineage>
        <taxon>Eukaryota</taxon>
        <taxon>Sar</taxon>
        <taxon>Alveolata</taxon>
        <taxon>Dinophyceae</taxon>
        <taxon>Suessiales</taxon>
        <taxon>Symbiodiniaceae</taxon>
        <taxon>Symbiodinium</taxon>
    </lineage>
</organism>
<feature type="domain" description="OTU" evidence="2">
    <location>
        <begin position="1182"/>
        <end position="1321"/>
    </location>
</feature>
<dbReference type="InterPro" id="IPR038765">
    <property type="entry name" value="Papain-like_cys_pep_sf"/>
</dbReference>
<gene>
    <name evidence="3" type="ORF">AK812_SmicGene4922</name>
</gene>
<comment type="caution">
    <text evidence="3">The sequence shown here is derived from an EMBL/GenBank/DDBJ whole genome shotgun (WGS) entry which is preliminary data.</text>
</comment>
<accession>A0A1Q9EV58</accession>
<feature type="region of interest" description="Disordered" evidence="1">
    <location>
        <begin position="699"/>
        <end position="771"/>
    </location>
</feature>
<evidence type="ECO:0000313" key="4">
    <source>
        <dbReference type="Proteomes" id="UP000186817"/>
    </source>
</evidence>
<dbReference type="EMBL" id="LSRX01000061">
    <property type="protein sequence ID" value="OLQ11290.1"/>
    <property type="molecule type" value="Genomic_DNA"/>
</dbReference>
<dbReference type="CDD" id="cd22744">
    <property type="entry name" value="OTU"/>
    <property type="match status" value="1"/>
</dbReference>
<evidence type="ECO:0000256" key="1">
    <source>
        <dbReference type="SAM" id="MobiDB-lite"/>
    </source>
</evidence>
<dbReference type="Pfam" id="PF02338">
    <property type="entry name" value="OTU"/>
    <property type="match status" value="1"/>
</dbReference>
<name>A0A1Q9EV58_SYMMI</name>
<feature type="compositionally biased region" description="Basic and acidic residues" evidence="1">
    <location>
        <begin position="304"/>
        <end position="320"/>
    </location>
</feature>
<feature type="region of interest" description="Disordered" evidence="1">
    <location>
        <begin position="279"/>
        <end position="320"/>
    </location>
</feature>
<dbReference type="OrthoDB" id="410543at2759"/>
<reference evidence="3 4" key="1">
    <citation type="submission" date="2016-02" db="EMBL/GenBank/DDBJ databases">
        <title>Genome analysis of coral dinoflagellate symbionts highlights evolutionary adaptations to a symbiotic lifestyle.</title>
        <authorList>
            <person name="Aranda M."/>
            <person name="Li Y."/>
            <person name="Liew Y.J."/>
            <person name="Baumgarten S."/>
            <person name="Simakov O."/>
            <person name="Wilson M."/>
            <person name="Piel J."/>
            <person name="Ashoor H."/>
            <person name="Bougouffa S."/>
            <person name="Bajic V.B."/>
            <person name="Ryu T."/>
            <person name="Ravasi T."/>
            <person name="Bayer T."/>
            <person name="Micklem G."/>
            <person name="Kim H."/>
            <person name="Bhak J."/>
            <person name="Lajeunesse T.C."/>
            <person name="Voolstra C.R."/>
        </authorList>
    </citation>
    <scope>NUCLEOTIDE SEQUENCE [LARGE SCALE GENOMIC DNA]</scope>
    <source>
        <strain evidence="3 4">CCMP2467</strain>
    </source>
</reference>
<dbReference type="Proteomes" id="UP000186817">
    <property type="component" value="Unassembled WGS sequence"/>
</dbReference>
<protein>
    <recommendedName>
        <fullName evidence="2">OTU domain-containing protein</fullName>
    </recommendedName>
</protein>
<dbReference type="PROSITE" id="PS50802">
    <property type="entry name" value="OTU"/>
    <property type="match status" value="1"/>
</dbReference>
<dbReference type="PANTHER" id="PTHR12419">
    <property type="entry name" value="OTU DOMAIN CONTAINING PROTEIN"/>
    <property type="match status" value="1"/>
</dbReference>
<dbReference type="GO" id="GO:0004843">
    <property type="term" value="F:cysteine-type deubiquitinase activity"/>
    <property type="evidence" value="ECO:0007669"/>
    <property type="project" value="TreeGrafter"/>
</dbReference>
<evidence type="ECO:0000313" key="3">
    <source>
        <dbReference type="EMBL" id="OLQ11290.1"/>
    </source>
</evidence>
<dbReference type="InterPro" id="IPR050704">
    <property type="entry name" value="Peptidase_C85-like"/>
</dbReference>
<keyword evidence="4" id="KW-1185">Reference proteome</keyword>
<dbReference type="SUPFAM" id="SSF54001">
    <property type="entry name" value="Cysteine proteinases"/>
    <property type="match status" value="1"/>
</dbReference>
<sequence length="1600" mass="175911">MARVDEVLKSRREHLMLLADMFYNVGAVFLRLEEVAAVAALDRDTARDVATAVFDPSAAPNAGAAFSFAASVLKHSFLRLFAAPPTRYSGVNVGGWKLFGPPSRPGTGKLSIQSALRAVLISSAMVVLTCRWWLAVGSLATAVAFKVAEAPMEIVKTDNETLKKEVEGIAAKNMEAEFKEMNDIPNPANFTLNGNMPNASQGVWADQRVGELGKSFEFMMLKLAQLETLCELQQAELETLRKTVKGLAEHVDHPDSVASLVQKDEKARMQETQQTLKKVLAKHAQQHKNKDFHPKASRQNYRPADAKPESSKRAAEAGASDRAELLAGGAQQSGSKGSQRIFGEVAGWFGDRIEDVQSIAESTADAYSAATDKVASTSSDLLQVAFIANTAIDTVEMAVAILLKGFSDWGADCEISGPSIRDYIEECEITGSREQRSVLMALDWGRQKCKISLMGQERAQTERDLHGGDWPKGMASDALGAQDALEMRAVIQSLAEVIMVKREQQAAFRKQLEWPCLCHSMLWSAGAILGLPRWTDDAKPRDEARDRDLVQSHSAILAAAMPCSTSDPPDLPLEVKAVDVGPARQQQGRQAAKRRRRPVLLAGRAIMQQDPTGAPCHCLAAPDEDDSFKAGVQRLDNNIAGDFDPYRGVRIGEAANPGPKNSGQLSLEGLDLKAMLLPLITELIKQAVAEALGGVLPSTLRQADTRQPSPSGPGTAIKSERPKGGGKKGAKQQPQLAAEAPREAKPPQPKAPNGKGRGNPAAQPAGSGWQLVTRKPKDEGEFQLRAQDWTAPLVAYSSLGSLIDKAKPDEVIKGVIFATKPQLDTAHAMLRSSNKPYAMLHIYLDKGENARRIPGRVGDALRFRTAQVIQVNSASEHLTPDPQGLAAPVKVKSLQTSLVYVRIPKAFASEQTWKDFKSNAAKACMKWAGSHHIQGVDAFGWMEEQIKTTKSTQLFGLLRVPTADVGTLLGISGQKGIFVEPARRDTISVRLEWLPRTTKQESDEQYLQRALRGATAYGLGVFGNRIAWRHARVDGEVLPRIWTLSEVPKDWRSHEVNQLLEQGFKDITVLSHRLHKGTTTFRFRATCLAGDKDLVPLNAQVDDSGLSVVLWAALAPARTFQSQQRPLARGNVPHVPPDKSTCLNVVPSQAQASQEPTVDASGKVQPAAKRTCGATRQVPQDLERRPCAKEGDCAFLSVAEGLAWLASGGKGGGQKEFNHVELRARVASHLEKHRQEYESEWDNILPNGTKAKSFDEYLAAIRQLKQFASELELRALSRIYNVRVLIVPASDAFTPMVFHTNAKRMLVLWLEDKHLEFLRPKGENSTCKDYPEEYWKVTDGPVKSLKVGGSDATSSLRSGTVWSNRSSKAERVSGVQHLAEIRYKHCTKHHDGEGLPGPSCRKEPYVIQVTGPRKNFSWICEWCSCGVRQSVADAAREDTVARAIRAHIREAHPETPKHRQQQARMGISQGQKKRIHQWNAAVSSCFQKRAELLADGFASFVWPALITARKGKPDLRLCLPRAWRCGTCLGCFRNETRARKHKCVPAWAANNRKAKLKLLSKVREWCRRHPQLHTMPQNELKVIFTLAKLALQGRDIRMPV</sequence>
<feature type="compositionally biased region" description="Polar residues" evidence="1">
    <location>
        <begin position="699"/>
        <end position="709"/>
    </location>
</feature>
<dbReference type="Gene3D" id="3.90.70.80">
    <property type="match status" value="1"/>
</dbReference>
<dbReference type="GO" id="GO:0016579">
    <property type="term" value="P:protein deubiquitination"/>
    <property type="evidence" value="ECO:0007669"/>
    <property type="project" value="TreeGrafter"/>
</dbReference>